<evidence type="ECO:0000313" key="3">
    <source>
        <dbReference type="EMBL" id="KAF2810968.1"/>
    </source>
</evidence>
<dbReference type="GeneID" id="54468861"/>
<evidence type="ECO:0000259" key="2">
    <source>
        <dbReference type="Pfam" id="PF26640"/>
    </source>
</evidence>
<dbReference type="InterPro" id="IPR011990">
    <property type="entry name" value="TPR-like_helical_dom_sf"/>
</dbReference>
<feature type="domain" description="NB-ARC" evidence="1">
    <location>
        <begin position="682"/>
        <end position="838"/>
    </location>
</feature>
<name>A0A6A6YQZ7_9PEZI</name>
<dbReference type="SUPFAM" id="SSF52540">
    <property type="entry name" value="P-loop containing nucleoside triphosphate hydrolases"/>
    <property type="match status" value="1"/>
</dbReference>
<gene>
    <name evidence="3 5" type="ORF">BDZ99DRAFT_570249</name>
</gene>
<dbReference type="Pfam" id="PF13374">
    <property type="entry name" value="TPR_10"/>
    <property type="match status" value="2"/>
</dbReference>
<reference evidence="3 5" key="1">
    <citation type="journal article" date="2020" name="Stud. Mycol.">
        <title>101 Dothideomycetes genomes: a test case for predicting lifestyles and emergence of pathogens.</title>
        <authorList>
            <person name="Haridas S."/>
            <person name="Albert R."/>
            <person name="Binder M."/>
            <person name="Bloem J."/>
            <person name="Labutti K."/>
            <person name="Salamov A."/>
            <person name="Andreopoulos B."/>
            <person name="Baker S."/>
            <person name="Barry K."/>
            <person name="Bills G."/>
            <person name="Bluhm B."/>
            <person name="Cannon C."/>
            <person name="Castanera R."/>
            <person name="Culley D."/>
            <person name="Daum C."/>
            <person name="Ezra D."/>
            <person name="Gonzalez J."/>
            <person name="Henrissat B."/>
            <person name="Kuo A."/>
            <person name="Liang C."/>
            <person name="Lipzen A."/>
            <person name="Lutzoni F."/>
            <person name="Magnuson J."/>
            <person name="Mondo S."/>
            <person name="Nolan M."/>
            <person name="Ohm R."/>
            <person name="Pangilinan J."/>
            <person name="Park H.-J."/>
            <person name="Ramirez L."/>
            <person name="Alfaro M."/>
            <person name="Sun H."/>
            <person name="Tritt A."/>
            <person name="Yoshinaga Y."/>
            <person name="Zwiers L.-H."/>
            <person name="Turgeon B."/>
            <person name="Goodwin S."/>
            <person name="Spatafora J."/>
            <person name="Crous P."/>
            <person name="Grigoriev I."/>
        </authorList>
    </citation>
    <scope>NUCLEOTIDE SEQUENCE</scope>
    <source>
        <strain evidence="3 5">CBS 304.34</strain>
    </source>
</reference>
<feature type="domain" description="DUF8212" evidence="2">
    <location>
        <begin position="135"/>
        <end position="169"/>
    </location>
</feature>
<dbReference type="RefSeq" id="XP_033577932.1">
    <property type="nucleotide sequence ID" value="XM_033727968.1"/>
</dbReference>
<dbReference type="Gene3D" id="3.40.50.300">
    <property type="entry name" value="P-loop containing nucleotide triphosphate hydrolases"/>
    <property type="match status" value="1"/>
</dbReference>
<dbReference type="SUPFAM" id="SSF48452">
    <property type="entry name" value="TPR-like"/>
    <property type="match status" value="1"/>
</dbReference>
<dbReference type="PANTHER" id="PTHR10622:SF10">
    <property type="entry name" value="HET DOMAIN-CONTAINING PROTEIN"/>
    <property type="match status" value="1"/>
</dbReference>
<dbReference type="Proteomes" id="UP000504636">
    <property type="component" value="Unplaced"/>
</dbReference>
<dbReference type="InterPro" id="IPR058525">
    <property type="entry name" value="DUF8212"/>
</dbReference>
<reference evidence="5" key="2">
    <citation type="submission" date="2020-04" db="EMBL/GenBank/DDBJ databases">
        <authorList>
            <consortium name="NCBI Genome Project"/>
        </authorList>
    </citation>
    <scope>NUCLEOTIDE SEQUENCE</scope>
    <source>
        <strain evidence="5">CBS 304.34</strain>
    </source>
</reference>
<evidence type="ECO:0008006" key="6">
    <source>
        <dbReference type="Google" id="ProtNLM"/>
    </source>
</evidence>
<organism evidence="3">
    <name type="scientific">Mytilinidion resinicola</name>
    <dbReference type="NCBI Taxonomy" id="574789"/>
    <lineage>
        <taxon>Eukaryota</taxon>
        <taxon>Fungi</taxon>
        <taxon>Dikarya</taxon>
        <taxon>Ascomycota</taxon>
        <taxon>Pezizomycotina</taxon>
        <taxon>Dothideomycetes</taxon>
        <taxon>Pleosporomycetidae</taxon>
        <taxon>Mytilinidiales</taxon>
        <taxon>Mytilinidiaceae</taxon>
        <taxon>Mytilinidion</taxon>
    </lineage>
</organism>
<evidence type="ECO:0000259" key="1">
    <source>
        <dbReference type="Pfam" id="PF00931"/>
    </source>
</evidence>
<protein>
    <recommendedName>
        <fullName evidence="6">NB-ARC domain-containing protein</fullName>
    </recommendedName>
</protein>
<sequence length="1530" mass="174463">MYKWYANASRCYAYLADVSRTTSEEDSHESIQGSKWFCRGWTLQELLAPKHMILYGSDWCKLGTREELSYDISVATGIHEPALRGSQEELGKYSVAQRMSWASRRETTRPEDMAYCLLGLFNVNMPLLYGEGGKNAFIRLQEEIMKNSDDHTLFAWTVPVERLNTLEASKLVGLLAEDPVYFRSSEDVLSFRRWDISDPFSMTNKGLRITVPLAAIPGSSENWTAYLDCHKIKDGHRFAVGVTLKQLASGGDQFARVDREILEIPLSLENEVSEARREIYIRKDIIEPSVAYTATDVRRPQEFRIVQTPESHSLIKSHGCVADITDPLRLLAPPKPPKTTWYWVDPHSWANWHVACHFEARADGTESQTSNFNIVLGYDGKASRSWCMIEQHSRQQLQDIWDEVRYSEWDVVSKAMPDKSNVVEVRLEPSTEKSGIVEVKIRCRHDEDNTAETASQRSTDPFSIISLTVDVAYICAELVKYLKDINGASAPVHEDIELSIQVFEMLDAVNKAVRIVFRKEISSSEPFSPDLLWVQIEGSLRNCRRDMEKLRLLAEETYGEADQDDTGTSDWLMKARKALWGETYLKQCRNSLSTYYRSLHHALDSTKFPDSQGSNGNPFQSFIQIPRAIQKARSQLSTLQYVARQSGESHTQDDKADFLTSPKLHTYSGIPRPISSIFTGQKDHLERLKNYFLETPESGEIANHQKRFVVYGIGGSGKTQFCIKLATENRDRYWGVFWIDMSSPKRATTTYAEIAKIAGVEPTMNAVTHWLSNLERQWLLIIDDVDGPQTRLEDFFPKGSRGHVLVTTRNPEYKRYGNVGCRFFAFQGLDADDATVLLLRAADLPEPWDENLRTTALEITEALGYHALAMTQAGTAVSTGLSSLKDYLAYNARSFHRTQGRRAELDRTVDGDVYASFEIIYSALKIKARDTEEARDAVQLFNIFAFFHHENIQFDILARSVKNRKLEQEHEVREREKERSRVIHNGKESWSSSFRRFPVQLLRILREDRGPSVLPAAIRDARNAVQFDQDWLQYEDRLRAALKSLVQMSLIVRNDSKDDESYSMHPLVHAWARERHWMNLGKQALWSEAAATTLSYSLLLPPLPLGDSSSEEAYRAAIFPHIDHVLKCQRSINSQINKKKMVALPRRPCIAYVDFGRWSEAEELQVQVQDFLLSVLGIEHVSTRRIILAHAKTLRELGRTDEAEKLQLQVLDACKRRSKVDHHEVLVVKEALAETLSEQFEYSEAVRLQKDVISGFEKLYGRKHEDTLTAISNLGMTVMRSRADFIAAQKYNSEALKGMEELLGPTHLKTLIAKERLAVIATYLEKDLDHALELINEVCEEREKRLGNEHPYTLLAMAIKGRTKRALGDLNGAEMLLRSSIAVMDRTLGRRHQVTLRGQYELAMVCRRQGNLEETERNLPDVIELSPGNQILVLEAMYELFVCYKLQGRKKECLDIAEKAIQGFEMINPTKEPPLARKIREERRELVGETERLIDGVYGGVVANGNSNILDLPNINKTAFRSIQPNPTAS</sequence>
<dbReference type="InterPro" id="IPR027417">
    <property type="entry name" value="P-loop_NTPase"/>
</dbReference>
<dbReference type="Pfam" id="PF26640">
    <property type="entry name" value="DUF8212"/>
    <property type="match status" value="1"/>
</dbReference>
<dbReference type="PANTHER" id="PTHR10622">
    <property type="entry name" value="HET DOMAIN-CONTAINING PROTEIN"/>
    <property type="match status" value="1"/>
</dbReference>
<proteinExistence type="predicted"/>
<dbReference type="OrthoDB" id="5086500at2759"/>
<keyword evidence="4" id="KW-1185">Reference proteome</keyword>
<dbReference type="Pfam" id="PF00931">
    <property type="entry name" value="NB-ARC"/>
    <property type="match status" value="1"/>
</dbReference>
<dbReference type="EMBL" id="MU003699">
    <property type="protein sequence ID" value="KAF2810968.1"/>
    <property type="molecule type" value="Genomic_DNA"/>
</dbReference>
<dbReference type="Gene3D" id="1.25.40.10">
    <property type="entry name" value="Tetratricopeptide repeat domain"/>
    <property type="match status" value="2"/>
</dbReference>
<accession>A0A6A6YQZ7</accession>
<reference evidence="5" key="3">
    <citation type="submission" date="2025-04" db="UniProtKB">
        <authorList>
            <consortium name="RefSeq"/>
        </authorList>
    </citation>
    <scope>IDENTIFICATION</scope>
    <source>
        <strain evidence="5">CBS 304.34</strain>
    </source>
</reference>
<dbReference type="InterPro" id="IPR002182">
    <property type="entry name" value="NB-ARC"/>
</dbReference>
<evidence type="ECO:0000313" key="4">
    <source>
        <dbReference type="Proteomes" id="UP000504636"/>
    </source>
</evidence>
<evidence type="ECO:0000313" key="5">
    <source>
        <dbReference type="RefSeq" id="XP_033577932.1"/>
    </source>
</evidence>